<accession>A0ABU0RGM9</accession>
<dbReference type="EMBL" id="JAUSZS010000002">
    <property type="protein sequence ID" value="MDQ0931137.1"/>
    <property type="molecule type" value="Genomic_DNA"/>
</dbReference>
<evidence type="ECO:0000313" key="2">
    <source>
        <dbReference type="Proteomes" id="UP001223072"/>
    </source>
</evidence>
<protein>
    <submittedName>
        <fullName evidence="1">Uncharacterized protein</fullName>
    </submittedName>
</protein>
<sequence>MTGTADPIARVGLRRAAMEHTYMGYVFLPMCP</sequence>
<organism evidence="1 2">
    <name type="scientific">Streptomyces turgidiscabies</name>
    <dbReference type="NCBI Taxonomy" id="85558"/>
    <lineage>
        <taxon>Bacteria</taxon>
        <taxon>Bacillati</taxon>
        <taxon>Actinomycetota</taxon>
        <taxon>Actinomycetes</taxon>
        <taxon>Kitasatosporales</taxon>
        <taxon>Streptomycetaceae</taxon>
        <taxon>Streptomyces</taxon>
    </lineage>
</organism>
<reference evidence="1 2" key="1">
    <citation type="submission" date="2023-07" db="EMBL/GenBank/DDBJ databases">
        <title>Comparative genomics of wheat-associated soil bacteria to identify genetic determinants of phenazine resistance.</title>
        <authorList>
            <person name="Mouncey N."/>
        </authorList>
    </citation>
    <scope>NUCLEOTIDE SEQUENCE [LARGE SCALE GENOMIC DNA]</scope>
    <source>
        <strain evidence="1 2">W2I16</strain>
    </source>
</reference>
<proteinExistence type="predicted"/>
<dbReference type="Proteomes" id="UP001223072">
    <property type="component" value="Unassembled WGS sequence"/>
</dbReference>
<comment type="caution">
    <text evidence="1">The sequence shown here is derived from an EMBL/GenBank/DDBJ whole genome shotgun (WGS) entry which is preliminary data.</text>
</comment>
<keyword evidence="2" id="KW-1185">Reference proteome</keyword>
<name>A0ABU0RGM9_9ACTN</name>
<gene>
    <name evidence="1" type="ORF">QFZ49_001044</name>
</gene>
<evidence type="ECO:0000313" key="1">
    <source>
        <dbReference type="EMBL" id="MDQ0931137.1"/>
    </source>
</evidence>